<dbReference type="Proteomes" id="UP001165667">
    <property type="component" value="Unassembled WGS sequence"/>
</dbReference>
<dbReference type="RefSeq" id="WP_282589400.1">
    <property type="nucleotide sequence ID" value="NZ_JAMOIM010000084.1"/>
</dbReference>
<evidence type="ECO:0000313" key="1">
    <source>
        <dbReference type="EMBL" id="MCW6513026.1"/>
    </source>
</evidence>
<reference evidence="1" key="1">
    <citation type="submission" date="2022-05" db="EMBL/GenBank/DDBJ databases">
        <authorList>
            <person name="Pankratov T."/>
        </authorList>
    </citation>
    <scope>NUCLEOTIDE SEQUENCE</scope>
    <source>
        <strain evidence="1">BP6-180914</strain>
    </source>
</reference>
<organism evidence="1 2">
    <name type="scientific">Lichenifustis flavocetrariae</name>
    <dbReference type="NCBI Taxonomy" id="2949735"/>
    <lineage>
        <taxon>Bacteria</taxon>
        <taxon>Pseudomonadati</taxon>
        <taxon>Pseudomonadota</taxon>
        <taxon>Alphaproteobacteria</taxon>
        <taxon>Hyphomicrobiales</taxon>
        <taxon>Lichenihabitantaceae</taxon>
        <taxon>Lichenifustis</taxon>
    </lineage>
</organism>
<sequence length="98" mass="10792">MPGRPRKTHLDVRASPVTVRFRIDEAHQLDLFAKAADMTASEYIRACALKDRPPAGISAALKHRVFRALLAVQTGIRSGDPADVLTAKMQAVIDELRE</sequence>
<accession>A0AA41Z2I4</accession>
<comment type="caution">
    <text evidence="1">The sequence shown here is derived from an EMBL/GenBank/DDBJ whole genome shotgun (WGS) entry which is preliminary data.</text>
</comment>
<keyword evidence="2" id="KW-1185">Reference proteome</keyword>
<name>A0AA41Z2I4_9HYPH</name>
<dbReference type="EMBL" id="JAMOIM010000084">
    <property type="protein sequence ID" value="MCW6513026.1"/>
    <property type="molecule type" value="Genomic_DNA"/>
</dbReference>
<evidence type="ECO:0008006" key="3">
    <source>
        <dbReference type="Google" id="ProtNLM"/>
    </source>
</evidence>
<dbReference type="AlphaFoldDB" id="A0AA41Z2I4"/>
<dbReference type="Pfam" id="PF21983">
    <property type="entry name" value="NikA-like"/>
    <property type="match status" value="1"/>
</dbReference>
<gene>
    <name evidence="1" type="ORF">M8523_34780</name>
</gene>
<evidence type="ECO:0000313" key="2">
    <source>
        <dbReference type="Proteomes" id="UP001165667"/>
    </source>
</evidence>
<proteinExistence type="predicted"/>
<protein>
    <recommendedName>
        <fullName evidence="3">Mobilization protein</fullName>
    </recommendedName>
</protein>
<dbReference type="InterPro" id="IPR053842">
    <property type="entry name" value="NikA-like"/>
</dbReference>